<feature type="transmembrane region" description="Helical" evidence="6">
    <location>
        <begin position="256"/>
        <end position="275"/>
    </location>
</feature>
<keyword evidence="5 6" id="KW-0472">Membrane</keyword>
<dbReference type="PANTHER" id="PTHR22911">
    <property type="entry name" value="ACYL-MALONYL CONDENSING ENZYME-RELATED"/>
    <property type="match status" value="1"/>
</dbReference>
<dbReference type="PANTHER" id="PTHR22911:SF6">
    <property type="entry name" value="SOLUTE CARRIER FAMILY 35 MEMBER G1"/>
    <property type="match status" value="1"/>
</dbReference>
<sequence>MKNGIGFALLSTFVFSAMNALVKEASATIPAAEIAFFRGLIGTILILFFMQRSRISFSRNGVPMLFFRGAMGGFYMLAFFYTVAYMPLVDASILAQTSPVFVVLLSAIVLKERLSDKAKLFVPVILAGAMLVINPFQYSSFSWVALVGLSGALFAASASLSIRYLSRTHPAYEIVFYFVATSTIVAVPFMWNEFVVPDVRGALLLLAIGVVSLLGQLFLTKAFTHEHAAVVQVVSYAGLIMNALFGFIFWQEVPGWLAVAGGSLIVLGCIGLSTARKTGRIKERGLES</sequence>
<feature type="transmembrane region" description="Helical" evidence="6">
    <location>
        <begin position="203"/>
        <end position="223"/>
    </location>
</feature>
<name>A0A8J4H2F1_9BACL</name>
<feature type="transmembrane region" description="Helical" evidence="6">
    <location>
        <begin position="120"/>
        <end position="137"/>
    </location>
</feature>
<feature type="transmembrane region" description="Helical" evidence="6">
    <location>
        <begin position="29"/>
        <end position="50"/>
    </location>
</feature>
<comment type="similarity">
    <text evidence="2">Belongs to the EamA transporter family.</text>
</comment>
<comment type="caution">
    <text evidence="8">The sequence shown here is derived from an EMBL/GenBank/DDBJ whole genome shotgun (WGS) entry which is preliminary data.</text>
</comment>
<dbReference type="GO" id="GO:0016020">
    <property type="term" value="C:membrane"/>
    <property type="evidence" value="ECO:0007669"/>
    <property type="project" value="UniProtKB-SubCell"/>
</dbReference>
<evidence type="ECO:0000313" key="9">
    <source>
        <dbReference type="Proteomes" id="UP000677918"/>
    </source>
</evidence>
<keyword evidence="4 6" id="KW-1133">Transmembrane helix</keyword>
<evidence type="ECO:0000256" key="6">
    <source>
        <dbReference type="SAM" id="Phobius"/>
    </source>
</evidence>
<dbReference type="RefSeq" id="WP_213410973.1">
    <property type="nucleotide sequence ID" value="NZ_BOVK01000015.1"/>
</dbReference>
<feature type="transmembrane region" description="Helical" evidence="6">
    <location>
        <begin position="230"/>
        <end position="250"/>
    </location>
</feature>
<evidence type="ECO:0000313" key="8">
    <source>
        <dbReference type="EMBL" id="GIQ68380.1"/>
    </source>
</evidence>
<feature type="domain" description="EamA" evidence="7">
    <location>
        <begin position="143"/>
        <end position="273"/>
    </location>
</feature>
<evidence type="ECO:0000256" key="2">
    <source>
        <dbReference type="ARBA" id="ARBA00007362"/>
    </source>
</evidence>
<feature type="transmembrane region" description="Helical" evidence="6">
    <location>
        <begin position="174"/>
        <end position="191"/>
    </location>
</feature>
<dbReference type="AlphaFoldDB" id="A0A8J4H2F1"/>
<dbReference type="Proteomes" id="UP000677918">
    <property type="component" value="Unassembled WGS sequence"/>
</dbReference>
<feature type="domain" description="EamA" evidence="7">
    <location>
        <begin position="4"/>
        <end position="133"/>
    </location>
</feature>
<evidence type="ECO:0000256" key="5">
    <source>
        <dbReference type="ARBA" id="ARBA00023136"/>
    </source>
</evidence>
<feature type="transmembrane region" description="Helical" evidence="6">
    <location>
        <begin position="62"/>
        <end position="85"/>
    </location>
</feature>
<protein>
    <recommendedName>
        <fullName evidence="7">EamA domain-containing protein</fullName>
    </recommendedName>
</protein>
<evidence type="ECO:0000256" key="4">
    <source>
        <dbReference type="ARBA" id="ARBA00022989"/>
    </source>
</evidence>
<feature type="transmembrane region" description="Helical" evidence="6">
    <location>
        <begin position="143"/>
        <end position="162"/>
    </location>
</feature>
<accession>A0A8J4H2F1</accession>
<feature type="transmembrane region" description="Helical" evidence="6">
    <location>
        <begin position="91"/>
        <end position="108"/>
    </location>
</feature>
<dbReference type="EMBL" id="BOVK01000015">
    <property type="protein sequence ID" value="GIQ68380.1"/>
    <property type="molecule type" value="Genomic_DNA"/>
</dbReference>
<keyword evidence="3 6" id="KW-0812">Transmembrane</keyword>
<dbReference type="Pfam" id="PF00892">
    <property type="entry name" value="EamA"/>
    <property type="match status" value="2"/>
</dbReference>
<evidence type="ECO:0000256" key="3">
    <source>
        <dbReference type="ARBA" id="ARBA00022692"/>
    </source>
</evidence>
<dbReference type="SUPFAM" id="SSF103481">
    <property type="entry name" value="Multidrug resistance efflux transporter EmrE"/>
    <property type="match status" value="2"/>
</dbReference>
<dbReference type="InterPro" id="IPR037185">
    <property type="entry name" value="EmrE-like"/>
</dbReference>
<gene>
    <name evidence="8" type="ORF">XYCOK13_12040</name>
</gene>
<evidence type="ECO:0000259" key="7">
    <source>
        <dbReference type="Pfam" id="PF00892"/>
    </source>
</evidence>
<dbReference type="InterPro" id="IPR000620">
    <property type="entry name" value="EamA_dom"/>
</dbReference>
<reference evidence="8" key="1">
    <citation type="submission" date="2021-04" db="EMBL/GenBank/DDBJ databases">
        <title>Draft genome sequence of Xylanibacillus composti strain K13.</title>
        <authorList>
            <person name="Uke A."/>
            <person name="Chhe C."/>
            <person name="Baramee S."/>
            <person name="Kosugi A."/>
        </authorList>
    </citation>
    <scope>NUCLEOTIDE SEQUENCE</scope>
    <source>
        <strain evidence="8">K13</strain>
    </source>
</reference>
<keyword evidence="9" id="KW-1185">Reference proteome</keyword>
<organism evidence="8 9">
    <name type="scientific">Xylanibacillus composti</name>
    <dbReference type="NCBI Taxonomy" id="1572762"/>
    <lineage>
        <taxon>Bacteria</taxon>
        <taxon>Bacillati</taxon>
        <taxon>Bacillota</taxon>
        <taxon>Bacilli</taxon>
        <taxon>Bacillales</taxon>
        <taxon>Paenibacillaceae</taxon>
        <taxon>Xylanibacillus</taxon>
    </lineage>
</organism>
<proteinExistence type="inferred from homology"/>
<evidence type="ECO:0000256" key="1">
    <source>
        <dbReference type="ARBA" id="ARBA00004127"/>
    </source>
</evidence>
<comment type="subcellular location">
    <subcellularLocation>
        <location evidence="1">Endomembrane system</location>
        <topology evidence="1">Multi-pass membrane protein</topology>
    </subcellularLocation>
</comment>